<feature type="domain" description="Glycosyl transferase family 1" evidence="1">
    <location>
        <begin position="199"/>
        <end position="356"/>
    </location>
</feature>
<accession>A0A0S4MNA9</accession>
<keyword evidence="4" id="KW-0808">Transferase</keyword>
<accession>A0A0P1LLB7</accession>
<accession>A0A0P1MX01</accession>
<accession>A0A0P1P314</accession>
<dbReference type="Gene3D" id="3.40.50.2000">
    <property type="entry name" value="Glycogen Phosphorylase B"/>
    <property type="match status" value="2"/>
</dbReference>
<dbReference type="Pfam" id="PF00534">
    <property type="entry name" value="Glycos_transf_1"/>
    <property type="match status" value="1"/>
</dbReference>
<dbReference type="InterPro" id="IPR001296">
    <property type="entry name" value="Glyco_trans_1"/>
</dbReference>
<evidence type="ECO:0000313" key="3">
    <source>
        <dbReference type="EMBL" id="CUS83976.1"/>
    </source>
</evidence>
<reference evidence="3 6" key="1">
    <citation type="submission" date="2015-11" db="EMBL/GenBank/DDBJ databases">
        <authorList>
            <person name="Varghese N."/>
        </authorList>
    </citation>
    <scope>NUCLEOTIDE SEQUENCE [LARGE SCALE GENOMIC DNA]</scope>
    <source>
        <strain evidence="3 6">JGI-8</strain>
    </source>
</reference>
<dbReference type="STRING" id="1633631.GCA_001442925_00022"/>
<keyword evidence="6" id="KW-1185">Reference proteome</keyword>
<evidence type="ECO:0000313" key="6">
    <source>
        <dbReference type="Proteomes" id="UP000182200"/>
    </source>
</evidence>
<accession>A0A0P1LQP7</accession>
<accession>A0A0P1L6S4</accession>
<sequence length="403" mass="45392">MKVLHVAASLNPAWGGPTKVVTELTEALAKKGIEVSIFAPLENSKEICIPKGVDVKLFPKGFLSKFWTSYSSSLAKALMKEVFDFDLVHIHEIWHHPHYAAYKATKLARKPFVITIHGALDPWCLNHKAFRKRVYATLIQKRILKEASGLHAITEEEVKSMSNFVNNQNIFLIPNGLNPEDFENLPERSEIELLYPGLKRKKVILFLGRIHPIKGLDLLAKAFGKLARTRNDIILLIVGPDNYGYAKQVKQMLKIEGVMDKVIFTGILTGHMKLSVLSRADIFVLPSYSEGFSMAILEAMICGLPVIITRQCNFPEVESVGAGKVIDPDVISLSKAMIELVDNPELCKDMGSKGKRLVMEKYIWDKIADQMIIAYEKIISGKIKELLSIESKQDKYLRKIFQC</sequence>
<accession>A0A0P1M1V8</accession>
<proteinExistence type="predicted"/>
<dbReference type="OrthoDB" id="9764577at2"/>
<accession>A0A0P1LAU2</accession>
<dbReference type="CDD" id="cd03821">
    <property type="entry name" value="GT4_Bme6-like"/>
    <property type="match status" value="1"/>
</dbReference>
<dbReference type="RefSeq" id="WP_047134979.1">
    <property type="nucleotide sequence ID" value="NZ_CZVI01000007.1"/>
</dbReference>
<dbReference type="GO" id="GO:0016757">
    <property type="term" value="F:glycosyltransferase activity"/>
    <property type="evidence" value="ECO:0007669"/>
    <property type="project" value="InterPro"/>
</dbReference>
<evidence type="ECO:0000259" key="2">
    <source>
        <dbReference type="Pfam" id="PF13439"/>
    </source>
</evidence>
<dbReference type="EMBL" id="FAOP01000001">
    <property type="protein sequence ID" value="CUU00574.1"/>
    <property type="molecule type" value="Genomic_DNA"/>
</dbReference>
<evidence type="ECO:0000259" key="1">
    <source>
        <dbReference type="Pfam" id="PF00534"/>
    </source>
</evidence>
<gene>
    <name evidence="4" type="ORF">JGI4_00022</name>
    <name evidence="3" type="ORF">JGI8_00757</name>
</gene>
<dbReference type="Proteomes" id="UP000182011">
    <property type="component" value="Unassembled WGS sequence"/>
</dbReference>
<organism evidence="4 5">
    <name type="scientific">Candidatus Kryptonium thompsonii</name>
    <dbReference type="NCBI Taxonomy" id="1633631"/>
    <lineage>
        <taxon>Bacteria</taxon>
        <taxon>Pseudomonadati</taxon>
        <taxon>Candidatus Kryptoniota</taxon>
        <taxon>Candidatus Kryptonium</taxon>
    </lineage>
</organism>
<dbReference type="Proteomes" id="UP000182200">
    <property type="component" value="Unassembled WGS sequence"/>
</dbReference>
<dbReference type="AlphaFoldDB" id="A0A0P1LQP7"/>
<evidence type="ECO:0000313" key="4">
    <source>
        <dbReference type="EMBL" id="CUU00574.1"/>
    </source>
</evidence>
<accession>A0A0P1MK25</accession>
<reference evidence="4 5" key="2">
    <citation type="submission" date="2015-11" db="EMBL/GenBank/DDBJ databases">
        <authorList>
            <person name="Zhang Y."/>
            <person name="Guo Z."/>
        </authorList>
    </citation>
    <scope>NUCLEOTIDE SEQUENCE [LARGE SCALE GENOMIC DNA]</scope>
    <source>
        <strain evidence="4">JGI-4</strain>
    </source>
</reference>
<accession>A0A0P1LTG2</accession>
<feature type="domain" description="Glycosyltransferase subfamily 4-like N-terminal" evidence="2">
    <location>
        <begin position="14"/>
        <end position="180"/>
    </location>
</feature>
<dbReference type="PANTHER" id="PTHR12526:SF637">
    <property type="entry name" value="GLYCOSYLTRANSFERASE EPSF-RELATED"/>
    <property type="match status" value="1"/>
</dbReference>
<evidence type="ECO:0000313" key="5">
    <source>
        <dbReference type="Proteomes" id="UP000182011"/>
    </source>
</evidence>
<dbReference type="InterPro" id="IPR028098">
    <property type="entry name" value="Glyco_trans_4-like_N"/>
</dbReference>
<dbReference type="Pfam" id="PF13439">
    <property type="entry name" value="Glyco_transf_4"/>
    <property type="match status" value="1"/>
</dbReference>
<dbReference type="SUPFAM" id="SSF53756">
    <property type="entry name" value="UDP-Glycosyltransferase/glycogen phosphorylase"/>
    <property type="match status" value="1"/>
</dbReference>
<accession>A0A0P1P3Y9</accession>
<protein>
    <submittedName>
        <fullName evidence="4">Glycosyltransferase involved in cell wall bisynthesis</fullName>
    </submittedName>
</protein>
<dbReference type="PANTHER" id="PTHR12526">
    <property type="entry name" value="GLYCOSYLTRANSFERASE"/>
    <property type="match status" value="1"/>
</dbReference>
<name>A0A0P1LQP7_9BACT</name>
<dbReference type="EMBL" id="CZVI01000007">
    <property type="protein sequence ID" value="CUS83976.1"/>
    <property type="molecule type" value="Genomic_DNA"/>
</dbReference>